<dbReference type="KEGG" id="smas:HUE87_02690"/>
<keyword evidence="2" id="KW-1185">Reference proteome</keyword>
<name>A0A7S7M197_9BACT</name>
<dbReference type="Proteomes" id="UP000593836">
    <property type="component" value="Chromosome"/>
</dbReference>
<protein>
    <submittedName>
        <fullName evidence="1">Uncharacterized protein</fullName>
    </submittedName>
</protein>
<dbReference type="EMBL" id="CP054493">
    <property type="protein sequence ID" value="QOY55165.1"/>
    <property type="molecule type" value="Genomic_DNA"/>
</dbReference>
<accession>A0A7S7M197</accession>
<reference evidence="1 2" key="1">
    <citation type="submission" date="2020-05" db="EMBL/GenBank/DDBJ databases">
        <title>Sulfurimonas marisnigri, sp. nov., and Sulfurimonas baltica, sp. nov., manganese oxide reducing chemolithoautotrophs of the class Epsilonproteobacteria isolated from the pelagic redoxclines of the Black and Baltic Seas and emended description of the genus Sulfurimonas.</title>
        <authorList>
            <person name="Henkel J.V."/>
            <person name="Laudan C."/>
            <person name="Werner J."/>
            <person name="Neu T."/>
            <person name="Plewe S."/>
            <person name="Sproer C."/>
            <person name="Bunk B."/>
            <person name="Schulz-Vogt H.N."/>
        </authorList>
    </citation>
    <scope>NUCLEOTIDE SEQUENCE [LARGE SCALE GENOMIC DNA]</scope>
    <source>
        <strain evidence="1 2">SoZ1</strain>
    </source>
</reference>
<dbReference type="RefSeq" id="WP_194367207.1">
    <property type="nucleotide sequence ID" value="NZ_CP054493.1"/>
</dbReference>
<organism evidence="1 2">
    <name type="scientific">Candidatus Sulfurimonas marisnigri</name>
    <dbReference type="NCBI Taxonomy" id="2740405"/>
    <lineage>
        <taxon>Bacteria</taxon>
        <taxon>Pseudomonadati</taxon>
        <taxon>Campylobacterota</taxon>
        <taxon>Epsilonproteobacteria</taxon>
        <taxon>Campylobacterales</taxon>
        <taxon>Sulfurimonadaceae</taxon>
        <taxon>Sulfurimonas</taxon>
    </lineage>
</organism>
<evidence type="ECO:0000313" key="1">
    <source>
        <dbReference type="EMBL" id="QOY55165.1"/>
    </source>
</evidence>
<gene>
    <name evidence="1" type="ORF">HUE87_02690</name>
</gene>
<evidence type="ECO:0000313" key="2">
    <source>
        <dbReference type="Proteomes" id="UP000593836"/>
    </source>
</evidence>
<sequence>MNLIKRGKTDGNLKLGQHSSYPNYNQNLERLPRNFISRRAFIRILKKYFPEYVVDPNLDYVGGDVELKYYIGGIGLIHTLKNNEIFYEPIVVNKGYVCFKEATPEESGTVLYLHDGVVLVFKERYQEANLT</sequence>
<dbReference type="AlphaFoldDB" id="A0A7S7M197"/>
<proteinExistence type="predicted"/>